<evidence type="ECO:0000313" key="1">
    <source>
        <dbReference type="EMBL" id="KAK2961209.1"/>
    </source>
</evidence>
<proteinExistence type="predicted"/>
<accession>A0ABQ9YBV9</accession>
<comment type="caution">
    <text evidence="1">The sequence shown here is derived from an EMBL/GenBank/DDBJ whole genome shotgun (WGS) entry which is preliminary data.</text>
</comment>
<protein>
    <submittedName>
        <fullName evidence="1">Uncharacterized protein</fullName>
    </submittedName>
</protein>
<reference evidence="1 2" key="1">
    <citation type="journal article" date="2022" name="bioRxiv">
        <title>Genomics of Preaxostyla Flagellates Illuminates Evolutionary Transitions and the Path Towards Mitochondrial Loss.</title>
        <authorList>
            <person name="Novak L.V.F."/>
            <person name="Treitli S.C."/>
            <person name="Pyrih J."/>
            <person name="Halakuc P."/>
            <person name="Pipaliya S.V."/>
            <person name="Vacek V."/>
            <person name="Brzon O."/>
            <person name="Soukal P."/>
            <person name="Eme L."/>
            <person name="Dacks J.B."/>
            <person name="Karnkowska A."/>
            <person name="Elias M."/>
            <person name="Hampl V."/>
        </authorList>
    </citation>
    <scope>NUCLEOTIDE SEQUENCE [LARGE SCALE GENOMIC DNA]</scope>
    <source>
        <strain evidence="1">NAU3</strain>
        <tissue evidence="1">Gut</tissue>
    </source>
</reference>
<dbReference type="Proteomes" id="UP001281761">
    <property type="component" value="Unassembled WGS sequence"/>
</dbReference>
<sequence>MEWELKVCEERLVRELLLVGINVTFSSLAIHSLPLVHHPHCSHLRLLICHSRNVPADRLDDMLIDDSHRLVEIVMLKMEDK</sequence>
<dbReference type="EMBL" id="JARBJD010000018">
    <property type="protein sequence ID" value="KAK2961209.1"/>
    <property type="molecule type" value="Genomic_DNA"/>
</dbReference>
<evidence type="ECO:0000313" key="2">
    <source>
        <dbReference type="Proteomes" id="UP001281761"/>
    </source>
</evidence>
<organism evidence="1 2">
    <name type="scientific">Blattamonas nauphoetae</name>
    <dbReference type="NCBI Taxonomy" id="2049346"/>
    <lineage>
        <taxon>Eukaryota</taxon>
        <taxon>Metamonada</taxon>
        <taxon>Preaxostyla</taxon>
        <taxon>Oxymonadida</taxon>
        <taxon>Blattamonas</taxon>
    </lineage>
</organism>
<keyword evidence="2" id="KW-1185">Reference proteome</keyword>
<name>A0ABQ9YBV9_9EUKA</name>
<gene>
    <name evidence="1" type="ORF">BLNAU_3977</name>
</gene>